<dbReference type="InterPro" id="IPR012337">
    <property type="entry name" value="RNaseH-like_sf"/>
</dbReference>
<dbReference type="InterPro" id="IPR036397">
    <property type="entry name" value="RNaseH_sf"/>
</dbReference>
<dbReference type="Gene3D" id="3.30.420.10">
    <property type="entry name" value="Ribonuclease H-like superfamily/Ribonuclease H"/>
    <property type="match status" value="1"/>
</dbReference>
<dbReference type="PANTHER" id="PTHR47266">
    <property type="entry name" value="ENDONUCLEASE-RELATED"/>
    <property type="match status" value="1"/>
</dbReference>
<dbReference type="InterPro" id="IPR052160">
    <property type="entry name" value="Gypsy_RT_Integrase-like"/>
</dbReference>
<protein>
    <submittedName>
        <fullName evidence="1">Uncharacterized protein LOC103331166</fullName>
    </submittedName>
</protein>
<dbReference type="EMBL" id="GGEC01073852">
    <property type="protein sequence ID" value="MBX54336.1"/>
    <property type="molecule type" value="Transcribed_RNA"/>
</dbReference>
<reference evidence="1" key="1">
    <citation type="submission" date="2018-02" db="EMBL/GenBank/DDBJ databases">
        <title>Rhizophora mucronata_Transcriptome.</title>
        <authorList>
            <person name="Meera S.P."/>
            <person name="Sreeshan A."/>
            <person name="Augustine A."/>
        </authorList>
    </citation>
    <scope>NUCLEOTIDE SEQUENCE</scope>
    <source>
        <tissue evidence="1">Leaf</tissue>
    </source>
</reference>
<sequence>MPFNNILVFELFDVWVIDFIGLFPKSFHNEYILVAMDYVSKWMRIVVSLANDARIVFKF</sequence>
<dbReference type="GO" id="GO:0003676">
    <property type="term" value="F:nucleic acid binding"/>
    <property type="evidence" value="ECO:0007669"/>
    <property type="project" value="InterPro"/>
</dbReference>
<name>A0A2P2PHX7_RHIMU</name>
<proteinExistence type="predicted"/>
<dbReference type="SUPFAM" id="SSF53098">
    <property type="entry name" value="Ribonuclease H-like"/>
    <property type="match status" value="1"/>
</dbReference>
<dbReference type="AlphaFoldDB" id="A0A2P2PHX7"/>
<evidence type="ECO:0000313" key="1">
    <source>
        <dbReference type="EMBL" id="MBX54336.1"/>
    </source>
</evidence>
<organism evidence="1">
    <name type="scientific">Rhizophora mucronata</name>
    <name type="common">Asiatic mangrove</name>
    <dbReference type="NCBI Taxonomy" id="61149"/>
    <lineage>
        <taxon>Eukaryota</taxon>
        <taxon>Viridiplantae</taxon>
        <taxon>Streptophyta</taxon>
        <taxon>Embryophyta</taxon>
        <taxon>Tracheophyta</taxon>
        <taxon>Spermatophyta</taxon>
        <taxon>Magnoliopsida</taxon>
        <taxon>eudicotyledons</taxon>
        <taxon>Gunneridae</taxon>
        <taxon>Pentapetalae</taxon>
        <taxon>rosids</taxon>
        <taxon>fabids</taxon>
        <taxon>Malpighiales</taxon>
        <taxon>Rhizophoraceae</taxon>
        <taxon>Rhizophora</taxon>
    </lineage>
</organism>
<accession>A0A2P2PHX7</accession>